<evidence type="ECO:0000313" key="2">
    <source>
        <dbReference type="Proteomes" id="UP000037712"/>
    </source>
</evidence>
<accession>A0A0M8PHI7</accession>
<reference evidence="1 2" key="1">
    <citation type="journal article" date="2015" name="Genome Announc.">
        <title>Draft Genome Sequence of Rhodococcus rhodochrous Strain KG-21, a Soil Isolate from Oil Fields of Krishna-Godavari Basin, India.</title>
        <authorList>
            <person name="Dawar C."/>
            <person name="Aggarwal R.K."/>
        </authorList>
    </citation>
    <scope>NUCLEOTIDE SEQUENCE [LARGE SCALE GENOMIC DNA]</scope>
    <source>
        <strain evidence="1 2">KG-21</strain>
    </source>
</reference>
<evidence type="ECO:0000313" key="1">
    <source>
        <dbReference type="EMBL" id="KOS56436.1"/>
    </source>
</evidence>
<dbReference type="Proteomes" id="UP000037712">
    <property type="component" value="Unassembled WGS sequence"/>
</dbReference>
<dbReference type="RefSeq" id="WP_054372427.1">
    <property type="nucleotide sequence ID" value="NZ_AZYO01000018.1"/>
</dbReference>
<dbReference type="AlphaFoldDB" id="A0A0M8PHI7"/>
<comment type="caution">
    <text evidence="1">The sequence shown here is derived from an EMBL/GenBank/DDBJ whole genome shotgun (WGS) entry which is preliminary data.</text>
</comment>
<proteinExistence type="predicted"/>
<gene>
    <name evidence="1" type="ORF">Z051_09495</name>
</gene>
<dbReference type="EMBL" id="AZYO01000018">
    <property type="protein sequence ID" value="KOS56436.1"/>
    <property type="molecule type" value="Genomic_DNA"/>
</dbReference>
<dbReference type="PATRIC" id="fig|1441923.3.peg.2104"/>
<organism evidence="1 2">
    <name type="scientific">Rhodococcus rhodochrous KG-21</name>
    <dbReference type="NCBI Taxonomy" id="1441923"/>
    <lineage>
        <taxon>Bacteria</taxon>
        <taxon>Bacillati</taxon>
        <taxon>Actinomycetota</taxon>
        <taxon>Actinomycetes</taxon>
        <taxon>Mycobacteriales</taxon>
        <taxon>Nocardiaceae</taxon>
        <taxon>Rhodococcus</taxon>
    </lineage>
</organism>
<name>A0A0M8PHI7_RHORH</name>
<sequence length="135" mass="14639">MTAPLQSLVERTDVEVRLGETLAGPEIGQVDSLIELASENLRSPKMRAVVGDVDARLTDGTLRPGLVRGILVTVICRAFDALRVGLRVRSAQYPEIQTTYMDSDAELVYFTDTELGQLAPESDESTGGAFTIRIA</sequence>
<protein>
    <submittedName>
        <fullName evidence="1">Uncharacterized protein</fullName>
    </submittedName>
</protein>
<reference evidence="2" key="2">
    <citation type="submission" date="2015-01" db="EMBL/GenBank/DDBJ databases">
        <title>Draft genome sequence of potential hydrocarbon metabolising strain of Rhodococcus rhodochrous.</title>
        <authorList>
            <person name="Aggarwal R.K."/>
            <person name="Dawar C."/>
        </authorList>
    </citation>
    <scope>NUCLEOTIDE SEQUENCE [LARGE SCALE GENOMIC DNA]</scope>
    <source>
        <strain evidence="2">KG-21</strain>
    </source>
</reference>